<dbReference type="EMBL" id="QOWE01000026">
    <property type="protein sequence ID" value="RCR66545.1"/>
    <property type="molecule type" value="Genomic_DNA"/>
</dbReference>
<dbReference type="AlphaFoldDB" id="A0A368JH13"/>
<sequence>MQRRTFPSILLYGFGLALALSLVFNGFLLYEQSRQRMIYEYELGNSIPPVDLVVWQQQLLDCKRTNQQKDSLIRQLAQGPNAPPGQIVTPQHPLQTSNVKK</sequence>
<accession>A0A368JH13</accession>
<organism evidence="3 4">
    <name type="scientific">Larkinella punicea</name>
    <dbReference type="NCBI Taxonomy" id="2315727"/>
    <lineage>
        <taxon>Bacteria</taxon>
        <taxon>Pseudomonadati</taxon>
        <taxon>Bacteroidota</taxon>
        <taxon>Cytophagia</taxon>
        <taxon>Cytophagales</taxon>
        <taxon>Spirosomataceae</taxon>
        <taxon>Larkinella</taxon>
    </lineage>
</organism>
<feature type="compositionally biased region" description="Polar residues" evidence="1">
    <location>
        <begin position="88"/>
        <end position="101"/>
    </location>
</feature>
<evidence type="ECO:0000313" key="3">
    <source>
        <dbReference type="EMBL" id="RCR66545.1"/>
    </source>
</evidence>
<evidence type="ECO:0000256" key="2">
    <source>
        <dbReference type="SAM" id="Phobius"/>
    </source>
</evidence>
<evidence type="ECO:0000313" key="4">
    <source>
        <dbReference type="Proteomes" id="UP000253383"/>
    </source>
</evidence>
<proteinExistence type="predicted"/>
<gene>
    <name evidence="3" type="ORF">DUE52_26085</name>
</gene>
<feature type="transmembrane region" description="Helical" evidence="2">
    <location>
        <begin position="6"/>
        <end position="30"/>
    </location>
</feature>
<keyword evidence="2" id="KW-0812">Transmembrane</keyword>
<keyword evidence="2" id="KW-1133">Transmembrane helix</keyword>
<keyword evidence="4" id="KW-1185">Reference proteome</keyword>
<name>A0A368JH13_9BACT</name>
<reference evidence="3 4" key="1">
    <citation type="submission" date="2018-07" db="EMBL/GenBank/DDBJ databases">
        <title>Genome analysis of Larkinella rosea.</title>
        <authorList>
            <person name="Zhou Z."/>
            <person name="Wang G."/>
        </authorList>
    </citation>
    <scope>NUCLEOTIDE SEQUENCE [LARGE SCALE GENOMIC DNA]</scope>
    <source>
        <strain evidence="4">zzj9</strain>
    </source>
</reference>
<comment type="caution">
    <text evidence="3">The sequence shown here is derived from an EMBL/GenBank/DDBJ whole genome shotgun (WGS) entry which is preliminary data.</text>
</comment>
<keyword evidence="2" id="KW-0472">Membrane</keyword>
<dbReference type="OrthoDB" id="962467at2"/>
<dbReference type="RefSeq" id="WP_114409024.1">
    <property type="nucleotide sequence ID" value="NZ_QOWE01000026.1"/>
</dbReference>
<dbReference type="Proteomes" id="UP000253383">
    <property type="component" value="Unassembled WGS sequence"/>
</dbReference>
<feature type="region of interest" description="Disordered" evidence="1">
    <location>
        <begin position="77"/>
        <end position="101"/>
    </location>
</feature>
<evidence type="ECO:0000256" key="1">
    <source>
        <dbReference type="SAM" id="MobiDB-lite"/>
    </source>
</evidence>
<protein>
    <submittedName>
        <fullName evidence="3">Uncharacterized protein</fullName>
    </submittedName>
</protein>